<keyword evidence="5" id="KW-1185">Reference proteome</keyword>
<sequence>MIIGEIRFCGVEDVLCLEELDVMCGSPAWSRGLFLHHVASDRGGAVIGMFLKGKLRGFLVWELRGDEAWVVRIGVHRDFRRLGLGSQLMCAMEVMAMAQGCLRARLHVRSSNRDAMGFYSAMGFRRVELVPGYYSDGEDGELWETELPFNI</sequence>
<dbReference type="CDD" id="cd04301">
    <property type="entry name" value="NAT_SF"/>
    <property type="match status" value="1"/>
</dbReference>
<name>H0UNL8_9BACT</name>
<dbReference type="STRING" id="926567.TheveDRAFT_1313"/>
<dbReference type="RefSeq" id="WP_006583927.1">
    <property type="nucleotide sequence ID" value="NZ_CM001377.1"/>
</dbReference>
<reference evidence="4 5" key="1">
    <citation type="submission" date="2011-10" db="EMBL/GenBank/DDBJ databases">
        <title>The Noncontiguous Finished genome of Thermanaerovibrio velox DSM 12556.</title>
        <authorList>
            <consortium name="US DOE Joint Genome Institute (JGI-PGF)"/>
            <person name="Lucas S."/>
            <person name="Copeland A."/>
            <person name="Lapidus A."/>
            <person name="Glavina del Rio T."/>
            <person name="Dalin E."/>
            <person name="Tice H."/>
            <person name="Bruce D."/>
            <person name="Goodwin L."/>
            <person name="Pitluck S."/>
            <person name="Peters L."/>
            <person name="Mikhailova N."/>
            <person name="Teshima H."/>
            <person name="Kyrpides N."/>
            <person name="Mavromatis K."/>
            <person name="Ivanova N."/>
            <person name="Markowitz V."/>
            <person name="Cheng J.-F."/>
            <person name="Hugenholtz P."/>
            <person name="Woyke T."/>
            <person name="Wu D."/>
            <person name="Spring S."/>
            <person name="Brambilla E.-M."/>
            <person name="Klenk H.-P."/>
            <person name="Eisen J.A."/>
        </authorList>
    </citation>
    <scope>NUCLEOTIDE SEQUENCE [LARGE SCALE GENOMIC DNA]</scope>
    <source>
        <strain evidence="4 5">DSM 12556</strain>
    </source>
</reference>
<dbReference type="GO" id="GO:0016747">
    <property type="term" value="F:acyltransferase activity, transferring groups other than amino-acyl groups"/>
    <property type="evidence" value="ECO:0007669"/>
    <property type="project" value="InterPro"/>
</dbReference>
<dbReference type="OrthoDB" id="5961at2"/>
<accession>H0UNL8</accession>
<keyword evidence="2" id="KW-0012">Acyltransferase</keyword>
<dbReference type="InterPro" id="IPR000182">
    <property type="entry name" value="GNAT_dom"/>
</dbReference>
<dbReference type="InterPro" id="IPR016181">
    <property type="entry name" value="Acyl_CoA_acyltransferase"/>
</dbReference>
<dbReference type="Pfam" id="PF00583">
    <property type="entry name" value="Acetyltransf_1"/>
    <property type="match status" value="1"/>
</dbReference>
<evidence type="ECO:0000313" key="4">
    <source>
        <dbReference type="EMBL" id="EHM10433.1"/>
    </source>
</evidence>
<dbReference type="HOGENOM" id="CLU_013985_23_1_0"/>
<gene>
    <name evidence="4" type="ORF">TheveDRAFT_1313</name>
</gene>
<organism evidence="4 5">
    <name type="scientific">Thermanaerovibrio velox DSM 12556</name>
    <dbReference type="NCBI Taxonomy" id="926567"/>
    <lineage>
        <taxon>Bacteria</taxon>
        <taxon>Thermotogati</taxon>
        <taxon>Synergistota</taxon>
        <taxon>Synergistia</taxon>
        <taxon>Synergistales</taxon>
        <taxon>Synergistaceae</taxon>
        <taxon>Thermanaerovibrio</taxon>
    </lineage>
</organism>
<evidence type="ECO:0000259" key="3">
    <source>
        <dbReference type="PROSITE" id="PS51186"/>
    </source>
</evidence>
<dbReference type="EMBL" id="CM001377">
    <property type="protein sequence ID" value="EHM10433.1"/>
    <property type="molecule type" value="Genomic_DNA"/>
</dbReference>
<protein>
    <submittedName>
        <fullName evidence="4">Acetyltransferase</fullName>
    </submittedName>
</protein>
<dbReference type="SUPFAM" id="SSF55729">
    <property type="entry name" value="Acyl-CoA N-acyltransferases (Nat)"/>
    <property type="match status" value="1"/>
</dbReference>
<keyword evidence="1 4" id="KW-0808">Transferase</keyword>
<dbReference type="Gene3D" id="3.40.630.30">
    <property type="match status" value="1"/>
</dbReference>
<evidence type="ECO:0000256" key="2">
    <source>
        <dbReference type="ARBA" id="ARBA00023315"/>
    </source>
</evidence>
<dbReference type="PANTHER" id="PTHR43420">
    <property type="entry name" value="ACETYLTRANSFERASE"/>
    <property type="match status" value="1"/>
</dbReference>
<dbReference type="Proteomes" id="UP000005730">
    <property type="component" value="Chromosome"/>
</dbReference>
<evidence type="ECO:0000313" key="5">
    <source>
        <dbReference type="Proteomes" id="UP000005730"/>
    </source>
</evidence>
<proteinExistence type="predicted"/>
<dbReference type="PANTHER" id="PTHR43420:SF12">
    <property type="entry name" value="N-ACETYLTRANSFERASE DOMAIN-CONTAINING PROTEIN"/>
    <property type="match status" value="1"/>
</dbReference>
<dbReference type="PROSITE" id="PS51186">
    <property type="entry name" value="GNAT"/>
    <property type="match status" value="1"/>
</dbReference>
<evidence type="ECO:0000256" key="1">
    <source>
        <dbReference type="ARBA" id="ARBA00022679"/>
    </source>
</evidence>
<feature type="domain" description="N-acetyltransferase" evidence="3">
    <location>
        <begin position="4"/>
        <end position="148"/>
    </location>
</feature>
<dbReference type="eggNOG" id="COG0456">
    <property type="taxonomic scope" value="Bacteria"/>
</dbReference>
<dbReference type="InterPro" id="IPR050680">
    <property type="entry name" value="YpeA/RimI_acetyltransf"/>
</dbReference>
<dbReference type="AlphaFoldDB" id="H0UNL8"/>